<dbReference type="PROSITE" id="PS51007">
    <property type="entry name" value="CYTC"/>
    <property type="match status" value="1"/>
</dbReference>
<dbReference type="InterPro" id="IPR009056">
    <property type="entry name" value="Cyt_c-like_dom"/>
</dbReference>
<feature type="binding site" description="covalent" evidence="8">
    <location>
        <position position="90"/>
    </location>
    <ligand>
        <name>heme c</name>
        <dbReference type="ChEBI" id="CHEBI:61717"/>
        <label>1</label>
    </ligand>
</feature>
<dbReference type="EMBL" id="CACVAQ010000036">
    <property type="protein sequence ID" value="CAA6799529.1"/>
    <property type="molecule type" value="Genomic_DNA"/>
</dbReference>
<feature type="binding site" description="covalent" evidence="8">
    <location>
        <position position="251"/>
    </location>
    <ligand>
        <name>heme c</name>
        <dbReference type="ChEBI" id="CHEBI:61717"/>
        <label>2</label>
    </ligand>
</feature>
<keyword evidence="6" id="KW-0560">Oxidoreductase</keyword>
<evidence type="ECO:0000256" key="3">
    <source>
        <dbReference type="ARBA" id="ARBA00022723"/>
    </source>
</evidence>
<dbReference type="InterPro" id="IPR036909">
    <property type="entry name" value="Cyt_c-like_dom_sf"/>
</dbReference>
<organism evidence="11">
    <name type="scientific">uncultured Aureispira sp</name>
    <dbReference type="NCBI Taxonomy" id="1331704"/>
    <lineage>
        <taxon>Bacteria</taxon>
        <taxon>Pseudomonadati</taxon>
        <taxon>Bacteroidota</taxon>
        <taxon>Saprospiria</taxon>
        <taxon>Saprospirales</taxon>
        <taxon>Saprospiraceae</taxon>
        <taxon>Aureispira</taxon>
        <taxon>environmental samples</taxon>
    </lineage>
</organism>
<evidence type="ECO:0000256" key="9">
    <source>
        <dbReference type="PIRSR" id="PIRSR000294-2"/>
    </source>
</evidence>
<evidence type="ECO:0000256" key="2">
    <source>
        <dbReference type="ARBA" id="ARBA00022617"/>
    </source>
</evidence>
<dbReference type="InterPro" id="IPR004852">
    <property type="entry name" value="Di-haem_cyt_c_peroxidsae"/>
</dbReference>
<evidence type="ECO:0000313" key="11">
    <source>
        <dbReference type="EMBL" id="CAA6799529.1"/>
    </source>
</evidence>
<dbReference type="PROSITE" id="PS51257">
    <property type="entry name" value="PROKAR_LIPOPROTEIN"/>
    <property type="match status" value="1"/>
</dbReference>
<name>A0A6S6S3P9_9BACT</name>
<comment type="subcellular location">
    <subcellularLocation>
        <location evidence="1">Periplasm</location>
    </subcellularLocation>
</comment>
<dbReference type="PANTHER" id="PTHR30600">
    <property type="entry name" value="CYTOCHROME C PEROXIDASE-RELATED"/>
    <property type="match status" value="1"/>
</dbReference>
<accession>A0A6S6S3P9</accession>
<keyword evidence="4" id="KW-0732">Signal</keyword>
<dbReference type="AlphaFoldDB" id="A0A6S6S3P9"/>
<dbReference type="GO" id="GO:0009055">
    <property type="term" value="F:electron transfer activity"/>
    <property type="evidence" value="ECO:0007669"/>
    <property type="project" value="InterPro"/>
</dbReference>
<keyword evidence="7 9" id="KW-0408">Iron</keyword>
<dbReference type="SUPFAM" id="SSF46626">
    <property type="entry name" value="Cytochrome c"/>
    <property type="match status" value="2"/>
</dbReference>
<comment type="cofactor">
    <cofactor evidence="8">
        <name>heme</name>
        <dbReference type="ChEBI" id="CHEBI:30413"/>
    </cofactor>
    <text evidence="8">Binds 2 heme groups.</text>
</comment>
<sequence>MNYKIILVFTSIIIGVIACKQTEYIGPISPCDLSNIPYNPSSYTVVSPNGFPAMEHPEDNPITVQGIELGRHLFYDPILSRDSTISCSSCHDINKAFTDGLAKSKGIDNRIMSRSSMSLINIGYSWIKGRAYNFMWDGRFATLEEQIIKGPIENPLEMDNTWEKVETDLRQHPTYPRMFREAFGIDCYDGISKELVAKAIAQFERTLNSAGSRYDEDVWVPLVYLSNQELRGMTLFIGDAAGSPSTKDAECAHCHSFSKNKALFARNEFSNNGLDSAQTLFDFADNGYGDATGNAPENGQFREVSLRNVGLTAPYMHDGRFQTLEEVVDHYATGGHYSPNLASELTTAPTITSLDANDKADIVAFLHALTDSTYFNKPEWSSPF</sequence>
<evidence type="ECO:0000256" key="1">
    <source>
        <dbReference type="ARBA" id="ARBA00004418"/>
    </source>
</evidence>
<evidence type="ECO:0000256" key="6">
    <source>
        <dbReference type="ARBA" id="ARBA00023002"/>
    </source>
</evidence>
<evidence type="ECO:0000256" key="5">
    <source>
        <dbReference type="ARBA" id="ARBA00022764"/>
    </source>
</evidence>
<dbReference type="GO" id="GO:0046872">
    <property type="term" value="F:metal ion binding"/>
    <property type="evidence" value="ECO:0007669"/>
    <property type="project" value="UniProtKB-KW"/>
</dbReference>
<feature type="domain" description="Cytochrome c" evidence="10">
    <location>
        <begin position="227"/>
        <end position="370"/>
    </location>
</feature>
<evidence type="ECO:0000259" key="10">
    <source>
        <dbReference type="PROSITE" id="PS51007"/>
    </source>
</evidence>
<feature type="binding site" description="axial binding residue" evidence="9">
    <location>
        <position position="91"/>
    </location>
    <ligand>
        <name>heme c</name>
        <dbReference type="ChEBI" id="CHEBI:61717"/>
        <label>1</label>
    </ligand>
    <ligandPart>
        <name>Fe</name>
        <dbReference type="ChEBI" id="CHEBI:18248"/>
    </ligandPart>
</feature>
<keyword evidence="2 8" id="KW-0349">Heme</keyword>
<evidence type="ECO:0000256" key="8">
    <source>
        <dbReference type="PIRSR" id="PIRSR000294-1"/>
    </source>
</evidence>
<feature type="binding site" description="covalent" evidence="8">
    <location>
        <position position="254"/>
    </location>
    <ligand>
        <name>heme c</name>
        <dbReference type="ChEBI" id="CHEBI:61717"/>
        <label>2</label>
    </ligand>
</feature>
<dbReference type="Gene3D" id="1.10.760.10">
    <property type="entry name" value="Cytochrome c-like domain"/>
    <property type="match status" value="2"/>
</dbReference>
<gene>
    <name evidence="11" type="ORF">HELGO_WM29515</name>
</gene>
<keyword evidence="11" id="KW-0575">Peroxidase</keyword>
<keyword evidence="5" id="KW-0574">Periplasm</keyword>
<dbReference type="GO" id="GO:0020037">
    <property type="term" value="F:heme binding"/>
    <property type="evidence" value="ECO:0007669"/>
    <property type="project" value="InterPro"/>
</dbReference>
<dbReference type="PANTHER" id="PTHR30600:SF10">
    <property type="entry name" value="BLL6722 PROTEIN"/>
    <property type="match status" value="1"/>
</dbReference>
<dbReference type="InterPro" id="IPR051395">
    <property type="entry name" value="Cytochrome_c_Peroxidase/MauG"/>
</dbReference>
<feature type="binding site" description="covalent" evidence="8">
    <location>
        <position position="87"/>
    </location>
    <ligand>
        <name>heme c</name>
        <dbReference type="ChEBI" id="CHEBI:61717"/>
        <label>1</label>
    </ligand>
</feature>
<protein>
    <submittedName>
        <fullName evidence="11">Cytochrome-c peroxidase</fullName>
    </submittedName>
</protein>
<dbReference type="GO" id="GO:0004130">
    <property type="term" value="F:cytochrome-c peroxidase activity"/>
    <property type="evidence" value="ECO:0007669"/>
    <property type="project" value="TreeGrafter"/>
</dbReference>
<evidence type="ECO:0000256" key="4">
    <source>
        <dbReference type="ARBA" id="ARBA00022729"/>
    </source>
</evidence>
<reference evidence="11" key="1">
    <citation type="submission" date="2020-01" db="EMBL/GenBank/DDBJ databases">
        <authorList>
            <person name="Meier V. D."/>
            <person name="Meier V D."/>
        </authorList>
    </citation>
    <scope>NUCLEOTIDE SEQUENCE</scope>
    <source>
        <strain evidence="11">HLG_WM_MAG_10</strain>
    </source>
</reference>
<evidence type="ECO:0000256" key="7">
    <source>
        <dbReference type="ARBA" id="ARBA00023004"/>
    </source>
</evidence>
<comment type="PTM">
    <text evidence="8">Binds 2 heme groups per subunit.</text>
</comment>
<dbReference type="Pfam" id="PF03150">
    <property type="entry name" value="CCP_MauG"/>
    <property type="match status" value="1"/>
</dbReference>
<dbReference type="GO" id="GO:0042597">
    <property type="term" value="C:periplasmic space"/>
    <property type="evidence" value="ECO:0007669"/>
    <property type="project" value="UniProtKB-SubCell"/>
</dbReference>
<proteinExistence type="predicted"/>
<feature type="binding site" description="axial binding residue" evidence="9">
    <location>
        <position position="255"/>
    </location>
    <ligand>
        <name>heme c</name>
        <dbReference type="ChEBI" id="CHEBI:61717"/>
        <label>2</label>
    </ligand>
    <ligandPart>
        <name>Fe</name>
        <dbReference type="ChEBI" id="CHEBI:18248"/>
    </ligandPart>
</feature>
<dbReference type="PIRSF" id="PIRSF000294">
    <property type="entry name" value="Cytochrome-c_peroxidase"/>
    <property type="match status" value="1"/>
</dbReference>
<dbReference type="InterPro" id="IPR026259">
    <property type="entry name" value="MauG/Cytc_peroxidase"/>
</dbReference>
<keyword evidence="3 9" id="KW-0479">Metal-binding</keyword>